<accession>A0AA40KT01</accession>
<proteinExistence type="predicted"/>
<organism evidence="2 3">
    <name type="scientific">Melipona bicolor</name>
    <dbReference type="NCBI Taxonomy" id="60889"/>
    <lineage>
        <taxon>Eukaryota</taxon>
        <taxon>Metazoa</taxon>
        <taxon>Ecdysozoa</taxon>
        <taxon>Arthropoda</taxon>
        <taxon>Hexapoda</taxon>
        <taxon>Insecta</taxon>
        <taxon>Pterygota</taxon>
        <taxon>Neoptera</taxon>
        <taxon>Endopterygota</taxon>
        <taxon>Hymenoptera</taxon>
        <taxon>Apocrita</taxon>
        <taxon>Aculeata</taxon>
        <taxon>Apoidea</taxon>
        <taxon>Anthophila</taxon>
        <taxon>Apidae</taxon>
        <taxon>Melipona</taxon>
    </lineage>
</organism>
<evidence type="ECO:0000313" key="3">
    <source>
        <dbReference type="Proteomes" id="UP001177670"/>
    </source>
</evidence>
<protein>
    <submittedName>
        <fullName evidence="2">Uncharacterized protein</fullName>
    </submittedName>
</protein>
<reference evidence="2" key="1">
    <citation type="submission" date="2021-10" db="EMBL/GenBank/DDBJ databases">
        <title>Melipona bicolor Genome sequencing and assembly.</title>
        <authorList>
            <person name="Araujo N.S."/>
            <person name="Arias M.C."/>
        </authorList>
    </citation>
    <scope>NUCLEOTIDE SEQUENCE</scope>
    <source>
        <strain evidence="2">USP_2M_L1-L4_2017</strain>
        <tissue evidence="2">Whole body</tissue>
    </source>
</reference>
<dbReference type="AlphaFoldDB" id="A0AA40KT01"/>
<keyword evidence="3" id="KW-1185">Reference proteome</keyword>
<evidence type="ECO:0000313" key="2">
    <source>
        <dbReference type="EMBL" id="KAK1131729.1"/>
    </source>
</evidence>
<dbReference type="EMBL" id="JAHYIQ010000005">
    <property type="protein sequence ID" value="KAK1131729.1"/>
    <property type="molecule type" value="Genomic_DNA"/>
</dbReference>
<name>A0AA40KT01_9HYME</name>
<sequence>MPWTEYDLHDVHKLFSNKEPSASAPRRTPTIFFAFASASLVADVPERYNGEKKRKNSKRDSGENTTERRNTRNIIGGESRRKERQVTVRIVRVMYLLNVK</sequence>
<evidence type="ECO:0000256" key="1">
    <source>
        <dbReference type="SAM" id="MobiDB-lite"/>
    </source>
</evidence>
<dbReference type="Proteomes" id="UP001177670">
    <property type="component" value="Unassembled WGS sequence"/>
</dbReference>
<comment type="caution">
    <text evidence="2">The sequence shown here is derived from an EMBL/GenBank/DDBJ whole genome shotgun (WGS) entry which is preliminary data.</text>
</comment>
<feature type="compositionally biased region" description="Basic and acidic residues" evidence="1">
    <location>
        <begin position="58"/>
        <end position="70"/>
    </location>
</feature>
<gene>
    <name evidence="2" type="ORF">K0M31_015889</name>
</gene>
<feature type="region of interest" description="Disordered" evidence="1">
    <location>
        <begin position="46"/>
        <end position="82"/>
    </location>
</feature>